<evidence type="ECO:0000313" key="3">
    <source>
        <dbReference type="EMBL" id="MFC5384828.1"/>
    </source>
</evidence>
<dbReference type="PROSITE" id="PS00455">
    <property type="entry name" value="AMP_BINDING"/>
    <property type="match status" value="1"/>
</dbReference>
<dbReference type="Gene3D" id="3.30.300.30">
    <property type="match status" value="1"/>
</dbReference>
<sequence>MRIEQFLISNAERQADKTALVMADQRFTYAQLNDLSDRLAATLADNGVQRNDRVLVFMDNCWEAVVSIFAILKAGAVFSPINASTKADKLAFIVADCEPAAILTLARLMPVVTEALGEQSDIFVASTQRPDGQCPPQAVSLAQCLMSEARKIEHGGIDIDLAMLIYTSGSTGRPKGVMMTHRNCDAAAASITTYLENTPDDIILNVLPLAFDYGLYQLLMSVRLGATLVLEKSFAFPQAIFERVRKERVTGLPLVPTMAAMIMQMRDLQPGFLHTLRYVTNTAAALPVSHIERLQALLPGVQLYSMYGLTECKRCTYLPPEQLGVRPDSVGIAIPNTEAFVIDDDGNRARPGEVGELIIRGPHVMQGYWRNDTETRRVLRPDPVSKLNPAERVLYTGDLFRADEEGFLYFVGRKDDIIKTRGEKVAPKEVEAVLHAHEAIAEAVVVGLPDPVLGQAISAFVVRSDPALSEKEVIRHCARHLEDFMVPKSIEFCLELPKTDTGKVSRRLAAELAEAKA</sequence>
<dbReference type="InterPro" id="IPR020845">
    <property type="entry name" value="AMP-binding_CS"/>
</dbReference>
<evidence type="ECO:0000259" key="2">
    <source>
        <dbReference type="Pfam" id="PF13193"/>
    </source>
</evidence>
<name>A0ABW0GYK5_9HYPH</name>
<dbReference type="SUPFAM" id="SSF56801">
    <property type="entry name" value="Acetyl-CoA synthetase-like"/>
    <property type="match status" value="1"/>
</dbReference>
<dbReference type="RefSeq" id="WP_378227678.1">
    <property type="nucleotide sequence ID" value="NZ_JBHSLL010000010.1"/>
</dbReference>
<dbReference type="PANTHER" id="PTHR43767">
    <property type="entry name" value="LONG-CHAIN-FATTY-ACID--COA LIGASE"/>
    <property type="match status" value="1"/>
</dbReference>
<feature type="domain" description="AMP-dependent synthetase/ligase" evidence="1">
    <location>
        <begin position="10"/>
        <end position="369"/>
    </location>
</feature>
<dbReference type="InterPro" id="IPR042099">
    <property type="entry name" value="ANL_N_sf"/>
</dbReference>
<reference evidence="4" key="1">
    <citation type="journal article" date="2019" name="Int. J. Syst. Evol. Microbiol.">
        <title>The Global Catalogue of Microorganisms (GCM) 10K type strain sequencing project: providing services to taxonomists for standard genome sequencing and annotation.</title>
        <authorList>
            <consortium name="The Broad Institute Genomics Platform"/>
            <consortium name="The Broad Institute Genome Sequencing Center for Infectious Disease"/>
            <person name="Wu L."/>
            <person name="Ma J."/>
        </authorList>
    </citation>
    <scope>NUCLEOTIDE SEQUENCE [LARGE SCALE GENOMIC DNA]</scope>
    <source>
        <strain evidence="4">CGMCC 4.1415</strain>
    </source>
</reference>
<organism evidence="3 4">
    <name type="scientific">Aquamicrobium segne</name>
    <dbReference type="NCBI Taxonomy" id="469547"/>
    <lineage>
        <taxon>Bacteria</taxon>
        <taxon>Pseudomonadati</taxon>
        <taxon>Pseudomonadota</taxon>
        <taxon>Alphaproteobacteria</taxon>
        <taxon>Hyphomicrobiales</taxon>
        <taxon>Phyllobacteriaceae</taxon>
        <taxon>Aquamicrobium</taxon>
    </lineage>
</organism>
<keyword evidence="4" id="KW-1185">Reference proteome</keyword>
<dbReference type="InterPro" id="IPR000873">
    <property type="entry name" value="AMP-dep_synth/lig_dom"/>
</dbReference>
<dbReference type="Gene3D" id="3.40.50.12780">
    <property type="entry name" value="N-terminal domain of ligase-like"/>
    <property type="match status" value="1"/>
</dbReference>
<dbReference type="Pfam" id="PF00501">
    <property type="entry name" value="AMP-binding"/>
    <property type="match status" value="1"/>
</dbReference>
<dbReference type="Pfam" id="PF13193">
    <property type="entry name" value="AMP-binding_C"/>
    <property type="match status" value="1"/>
</dbReference>
<dbReference type="InterPro" id="IPR025110">
    <property type="entry name" value="AMP-bd_C"/>
</dbReference>
<protein>
    <submittedName>
        <fullName evidence="3">Class I adenylate-forming enzyme family protein</fullName>
    </submittedName>
</protein>
<dbReference type="InterPro" id="IPR045851">
    <property type="entry name" value="AMP-bd_C_sf"/>
</dbReference>
<dbReference type="Proteomes" id="UP001596016">
    <property type="component" value="Unassembled WGS sequence"/>
</dbReference>
<evidence type="ECO:0000259" key="1">
    <source>
        <dbReference type="Pfam" id="PF00501"/>
    </source>
</evidence>
<gene>
    <name evidence="3" type="ORF">ACFPLB_02490</name>
</gene>
<feature type="domain" description="AMP-binding enzyme C-terminal" evidence="2">
    <location>
        <begin position="429"/>
        <end position="503"/>
    </location>
</feature>
<proteinExistence type="predicted"/>
<accession>A0ABW0GYK5</accession>
<dbReference type="EMBL" id="JBHSLL010000010">
    <property type="protein sequence ID" value="MFC5384828.1"/>
    <property type="molecule type" value="Genomic_DNA"/>
</dbReference>
<dbReference type="InterPro" id="IPR050237">
    <property type="entry name" value="ATP-dep_AMP-bd_enzyme"/>
</dbReference>
<evidence type="ECO:0000313" key="4">
    <source>
        <dbReference type="Proteomes" id="UP001596016"/>
    </source>
</evidence>
<comment type="caution">
    <text evidence="3">The sequence shown here is derived from an EMBL/GenBank/DDBJ whole genome shotgun (WGS) entry which is preliminary data.</text>
</comment>
<dbReference type="PANTHER" id="PTHR43767:SF10">
    <property type="entry name" value="SURFACTIN SYNTHASE SUBUNIT 1"/>
    <property type="match status" value="1"/>
</dbReference>